<dbReference type="GeneID" id="57960359"/>
<evidence type="ECO:0000256" key="1">
    <source>
        <dbReference type="SAM" id="Phobius"/>
    </source>
</evidence>
<protein>
    <submittedName>
        <fullName evidence="2">Uncharacterized protein</fullName>
    </submittedName>
</protein>
<dbReference type="EMBL" id="CP050964">
    <property type="protein sequence ID" value="QIX89864.1"/>
    <property type="molecule type" value="Genomic_DNA"/>
</dbReference>
<keyword evidence="6" id="KW-1185">Reference proteome</keyword>
<keyword evidence="1" id="KW-1133">Transmembrane helix</keyword>
<evidence type="ECO:0000313" key="5">
    <source>
        <dbReference type="Proteomes" id="UP000095512"/>
    </source>
</evidence>
<gene>
    <name evidence="2" type="ORF">ERS852480_04734</name>
    <name evidence="3" type="ORF">FOC47_04205</name>
    <name evidence="4" type="ORF">NCTC11224_03766</name>
</gene>
<feature type="transmembrane region" description="Helical" evidence="1">
    <location>
        <begin position="7"/>
        <end position="23"/>
    </location>
</feature>
<feature type="transmembrane region" description="Helical" evidence="1">
    <location>
        <begin position="43"/>
        <end position="60"/>
    </location>
</feature>
<dbReference type="EMBL" id="CZAB01000079">
    <property type="protein sequence ID" value="CUQ05242.1"/>
    <property type="molecule type" value="Genomic_DNA"/>
</dbReference>
<dbReference type="RefSeq" id="WP_002588942.1">
    <property type="nucleotide sequence ID" value="NZ_CABKQO010000014.1"/>
</dbReference>
<dbReference type="EMBL" id="UAVW01000016">
    <property type="protein sequence ID" value="SQB14712.1"/>
    <property type="molecule type" value="Genomic_DNA"/>
</dbReference>
<sequence>MSEDGSLFCSFVVVFLPHLFMQFNNRFWVKRFHGKKLGDDYLYISYLAYIVFIFCYSFLFH</sequence>
<name>A0A174T642_9FIRM</name>
<evidence type="ECO:0000313" key="6">
    <source>
        <dbReference type="Proteomes" id="UP000251853"/>
    </source>
</evidence>
<evidence type="ECO:0000313" key="3">
    <source>
        <dbReference type="EMBL" id="QIX89864.1"/>
    </source>
</evidence>
<keyword evidence="1" id="KW-0812">Transmembrane</keyword>
<dbReference type="Proteomes" id="UP000251853">
    <property type="component" value="Unassembled WGS sequence"/>
</dbReference>
<dbReference type="Proteomes" id="UP000501069">
    <property type="component" value="Chromosome"/>
</dbReference>
<organism evidence="2 5">
    <name type="scientific">Enterocloster clostridioformis</name>
    <dbReference type="NCBI Taxonomy" id="1531"/>
    <lineage>
        <taxon>Bacteria</taxon>
        <taxon>Bacillati</taxon>
        <taxon>Bacillota</taxon>
        <taxon>Clostridia</taxon>
        <taxon>Lachnospirales</taxon>
        <taxon>Lachnospiraceae</taxon>
        <taxon>Enterocloster</taxon>
    </lineage>
</organism>
<evidence type="ECO:0000313" key="7">
    <source>
        <dbReference type="Proteomes" id="UP000501069"/>
    </source>
</evidence>
<evidence type="ECO:0000313" key="4">
    <source>
        <dbReference type="EMBL" id="SQB14712.1"/>
    </source>
</evidence>
<dbReference type="Proteomes" id="UP000095512">
    <property type="component" value="Unassembled WGS sequence"/>
</dbReference>
<proteinExistence type="predicted"/>
<dbReference type="AlphaFoldDB" id="A0A174T642"/>
<reference evidence="3 7" key="3">
    <citation type="submission" date="2019-11" db="EMBL/GenBank/DDBJ databases">
        <title>FDA dAtabase for Regulatory Grade micrObial Sequences (FDA-ARGOS): Supporting development and validation of Infectious Disease Dx tests.</title>
        <authorList>
            <person name="Turner S."/>
            <person name="Byrd R."/>
            <person name="Tallon L."/>
            <person name="Sadzewicz L."/>
            <person name="Vavikolanu K."/>
            <person name="Mehta A."/>
            <person name="Aluvathingal J."/>
            <person name="Nadendla S."/>
            <person name="Myers T."/>
            <person name="Yan Y."/>
            <person name="Sichtig H."/>
        </authorList>
    </citation>
    <scope>NUCLEOTIDE SEQUENCE [LARGE SCALE GENOMIC DNA]</scope>
    <source>
        <strain evidence="3 7">FDAARGOS_739</strain>
    </source>
</reference>
<reference evidence="2 5" key="1">
    <citation type="submission" date="2015-09" db="EMBL/GenBank/DDBJ databases">
        <authorList>
            <consortium name="Pathogen Informatics"/>
        </authorList>
    </citation>
    <scope>NUCLEOTIDE SEQUENCE [LARGE SCALE GENOMIC DNA]</scope>
    <source>
        <strain evidence="2 5">2789STDY5834865</strain>
    </source>
</reference>
<keyword evidence="1" id="KW-0472">Membrane</keyword>
<evidence type="ECO:0000313" key="2">
    <source>
        <dbReference type="EMBL" id="CUQ05242.1"/>
    </source>
</evidence>
<reference evidence="4 6" key="2">
    <citation type="submission" date="2018-06" db="EMBL/GenBank/DDBJ databases">
        <authorList>
            <consortium name="Pathogen Informatics"/>
            <person name="Doyle S."/>
        </authorList>
    </citation>
    <scope>NUCLEOTIDE SEQUENCE [LARGE SCALE GENOMIC DNA]</scope>
    <source>
        <strain evidence="4 6">NCTC11224</strain>
    </source>
</reference>
<accession>A0A174T642</accession>